<protein>
    <submittedName>
        <fullName evidence="2">Uncharacterized protein</fullName>
    </submittedName>
</protein>
<reference evidence="2" key="1">
    <citation type="submission" date="2022-11" db="UniProtKB">
        <authorList>
            <consortium name="WormBaseParasite"/>
        </authorList>
    </citation>
    <scope>IDENTIFICATION</scope>
</reference>
<sequence length="61" mass="6652">MFDDNTLSMNKNQSLALSEQTVFGKKKCVLADNIQAVYATTFLSTVYLSLNAGSSEPMKVS</sequence>
<evidence type="ECO:0000313" key="2">
    <source>
        <dbReference type="WBParaSite" id="nRc.2.0.1.t07361-RA"/>
    </source>
</evidence>
<accession>A0A915HZS8</accession>
<dbReference type="Proteomes" id="UP000887565">
    <property type="component" value="Unplaced"/>
</dbReference>
<proteinExistence type="predicted"/>
<keyword evidence="1" id="KW-1185">Reference proteome</keyword>
<dbReference type="WBParaSite" id="nRc.2.0.1.t07361-RA">
    <property type="protein sequence ID" value="nRc.2.0.1.t07361-RA"/>
    <property type="gene ID" value="nRc.2.0.1.g07361"/>
</dbReference>
<dbReference type="AlphaFoldDB" id="A0A915HZS8"/>
<evidence type="ECO:0000313" key="1">
    <source>
        <dbReference type="Proteomes" id="UP000887565"/>
    </source>
</evidence>
<name>A0A915HZS8_ROMCU</name>
<organism evidence="1 2">
    <name type="scientific">Romanomermis culicivorax</name>
    <name type="common">Nematode worm</name>
    <dbReference type="NCBI Taxonomy" id="13658"/>
    <lineage>
        <taxon>Eukaryota</taxon>
        <taxon>Metazoa</taxon>
        <taxon>Ecdysozoa</taxon>
        <taxon>Nematoda</taxon>
        <taxon>Enoplea</taxon>
        <taxon>Dorylaimia</taxon>
        <taxon>Mermithida</taxon>
        <taxon>Mermithoidea</taxon>
        <taxon>Mermithidae</taxon>
        <taxon>Romanomermis</taxon>
    </lineage>
</organism>